<feature type="domain" description="NAD-glutamate dehydrogenase N-terminal ACT1" evidence="4">
    <location>
        <begin position="27"/>
        <end position="173"/>
    </location>
</feature>
<dbReference type="EMBL" id="CP091512">
    <property type="protein sequence ID" value="UOO93512.1"/>
    <property type="molecule type" value="Genomic_DNA"/>
</dbReference>
<proteinExistence type="predicted"/>
<organism evidence="7 8">
    <name type="scientific">Vitreoscilla stercoraria</name>
    <dbReference type="NCBI Taxonomy" id="61"/>
    <lineage>
        <taxon>Bacteria</taxon>
        <taxon>Pseudomonadati</taxon>
        <taxon>Pseudomonadota</taxon>
        <taxon>Betaproteobacteria</taxon>
        <taxon>Neisseriales</taxon>
        <taxon>Neisseriaceae</taxon>
        <taxon>Vitreoscilla</taxon>
    </lineage>
</organism>
<reference evidence="7" key="1">
    <citation type="submission" date="2021-12" db="EMBL/GenBank/DDBJ databases">
        <authorList>
            <person name="Veyrier F.J."/>
        </authorList>
    </citation>
    <scope>NUCLEOTIDE SEQUENCE</scope>
    <source>
        <strain evidence="7">SAG 1488-6</strain>
    </source>
</reference>
<dbReference type="InterPro" id="IPR007780">
    <property type="entry name" value="NAD_Glu_DH_bac"/>
</dbReference>
<dbReference type="Pfam" id="PF05088">
    <property type="entry name" value="Bac_GDH_CD"/>
    <property type="match status" value="1"/>
</dbReference>
<evidence type="ECO:0000259" key="4">
    <source>
        <dbReference type="Pfam" id="PF21075"/>
    </source>
</evidence>
<dbReference type="InterPro" id="IPR024727">
    <property type="entry name" value="NAD_Glu_DH_N_ACT1"/>
</dbReference>
<dbReference type="Pfam" id="PF21074">
    <property type="entry name" value="GDH_C"/>
    <property type="match status" value="1"/>
</dbReference>
<protein>
    <submittedName>
        <fullName evidence="7">NAD-glutamate dehydrogenase</fullName>
    </submittedName>
</protein>
<dbReference type="Pfam" id="PF21076">
    <property type="entry name" value="GDH_ACT2"/>
    <property type="match status" value="1"/>
</dbReference>
<dbReference type="PANTHER" id="PTHR43403:SF1">
    <property type="entry name" value="NAD-SPECIFIC GLUTAMATE DEHYDROGENASE"/>
    <property type="match status" value="1"/>
</dbReference>
<gene>
    <name evidence="7" type="ORF">LVJ81_05665</name>
</gene>
<accession>A0ABY4EDI1</accession>
<feature type="domain" description="NAD-glutamate dehydrogenase ACT2" evidence="5">
    <location>
        <begin position="401"/>
        <end position="489"/>
    </location>
</feature>
<dbReference type="SUPFAM" id="SSF51735">
    <property type="entry name" value="NAD(P)-binding Rossmann-fold domains"/>
    <property type="match status" value="1"/>
</dbReference>
<dbReference type="Pfam" id="PF21075">
    <property type="entry name" value="GDH_ACT1"/>
    <property type="match status" value="1"/>
</dbReference>
<dbReference type="PANTHER" id="PTHR43403">
    <property type="entry name" value="NAD-SPECIFIC GLUTAMATE DEHYDROGENASE"/>
    <property type="match status" value="1"/>
</dbReference>
<evidence type="ECO:0000313" key="8">
    <source>
        <dbReference type="Proteomes" id="UP000832034"/>
    </source>
</evidence>
<name>A0ABY4EDI1_VITST</name>
<dbReference type="InterPro" id="IPR028971">
    <property type="entry name" value="NAD-GDH_cat"/>
</dbReference>
<feature type="domain" description="NAD-glutamate dehydrogenase catalytic" evidence="2">
    <location>
        <begin position="718"/>
        <end position="1212"/>
    </location>
</feature>
<dbReference type="InterPro" id="IPR049062">
    <property type="entry name" value="NAD_Glu_DH_ACT2"/>
</dbReference>
<dbReference type="InterPro" id="IPR049056">
    <property type="entry name" value="NAD_Glu_DH_HM3"/>
</dbReference>
<dbReference type="Proteomes" id="UP000832034">
    <property type="component" value="Chromosome"/>
</dbReference>
<dbReference type="InterPro" id="IPR049059">
    <property type="entry name" value="NAD_Glu_DH_HM1"/>
</dbReference>
<dbReference type="Pfam" id="PF21073">
    <property type="entry name" value="GDH_HM1"/>
    <property type="match status" value="1"/>
</dbReference>
<sequence length="1591" mass="180498">MTMQQVWQTQLHAFAQEHNINESSQTFLQIYYEDVDSEDLATLDMADLVSAARSHQQTAARPRQSGESHVEVLQQTAHADFAANETIINIVFDDLPFLIDSLILLLNQRRTYQGGELVQLKLLVHPIFTIKRNEQGELQNWSRSRSTDNGRESWVQIRLNLLSDEVAAQLKADIEGVLKTLYKVVDDEGLMRRTLSQVVTQVQQQWHKDNDEILAFLNWLSANHFLFMGFCEYDLVTDVDGQQQLQIHQDSCLGMFQLREEYAYSTGFQNLESHEKQAWLDGPRLVLSKSQQRSNIHRAMHYDLIGIHKINAAGEVVGQWRFLGLYTSQTYLGSVWDIPIVRQKCRYVVQECDYVSGGYKDKMLHFILQTYPRDELLQIDAVQLAPIVEGMVTLQERPRTRVFTRVDDFKRYVSAMVFLPREAFNTTLREQVAQVLQDAFASTDFDFSVNQGDGPLARVHFMFRTDAKRLPTVDSAALEAKMEQLVRGWRARFQNVLADSDEQKKAFALQCLQAVNLVYQDLHTPEEAWTDIERWAQLTQGAVGIYLDPSDDVAAPWRLRLYHRNPLPSLSKVLPMIESLGVTVYEELPYEFQLADGQYIGISDIGLDVTPEDLPRLQNVEVQAQFTALLQQVFDHQVEIDGFNALVVKSGIAWRETVLLRALAKYLRQATLPFSQTYVEQCLQHNILPVVTLCQLWNMRLQPKHASEVKSELLVQQFKTQLDDVSNADEDRILHAFLTVMLAVVRTNFWQTDADGHDKTVLSFKLESAKIDFLPKPWPMFEIWVYSPRVEGVHLRGAKVARGGLRWSDRMEDFRTEVLGLVKAQMVKNAVIVPNGSKGGFVCKQAGQIRDRQAYLEEGIACYQRFIQGLLDLTDNRLADGSLQAPDNTHCRDEADPYLVVAADKGTAKFSDIANQIAMDNGFWLDDAFASGGSAGYDHKGMGITARGAWESVKRHFRHLGKDIQTEDFTVVGIGDMAGDVFGNGMLLSRHIRLLAAFNHQHIFLDPNPDATISFVERQRLFEGVLGWGEYDKNLISEGGGVFERSAKKITLSPQIKAWLQVDAESMTPNELIHILLKAKVELLYNGGIGTYVKASTESHADAMDKGSDALRVNGGEIQAQVIGEGGNLGMTQLGRIEYWQSGGRCNTDAVDNSAGVDCSDHEVNIKILLGGVVQAGDLTLQERNVLLKSMTDEVAALVLRNNYLQTQMLAMNQLDAVKNLPALNELMTYLETHANLHRGLEFLPSRTQMQQRIATQQGLANPEVAVLLAYSKMHLQDALLASSVPDDAAFNSVLVNYFPQALQDAYLPQIEQHYLRREIIANQLANQVVNRLGVSFVQRLTTEMNRSVADVVRAYWIVSQLYQTEEQFQQIESWDNQIPADVQMRLMAMVSRLMSRVARGLLRDYADLGDVAAWKTRYGEPLQQLLQQLPELINEEGHDKVAQVAHGLRHHSALDEATVLRLSRLPYAEDLLSLIDLSVKTQRPLEMVAEHYFNVCATLDSDWLYHTIANLPRENTWQNQACLAVREDTQKLLLKVTRHMLLVEDAEEEVVWQQKLQWMTEQVHLMQPYPNIDLAMLSALLRNLTKLVQQ</sequence>
<dbReference type="RefSeq" id="WP_019957712.1">
    <property type="nucleotide sequence ID" value="NZ_CP091512.1"/>
</dbReference>
<evidence type="ECO:0000259" key="6">
    <source>
        <dbReference type="Pfam" id="PF21077"/>
    </source>
</evidence>
<keyword evidence="1" id="KW-0560">Oxidoreductase</keyword>
<dbReference type="Pfam" id="PF21077">
    <property type="entry name" value="GDH_ACT3"/>
    <property type="match status" value="1"/>
</dbReference>
<dbReference type="InterPro" id="IPR036291">
    <property type="entry name" value="NAD(P)-bd_dom_sf"/>
</dbReference>
<dbReference type="Pfam" id="PF21078">
    <property type="entry name" value="GDH_HM3"/>
    <property type="match status" value="1"/>
</dbReference>
<feature type="domain" description="NAD-glutamate dehydrogenase ACT3" evidence="6">
    <location>
        <begin position="549"/>
        <end position="612"/>
    </location>
</feature>
<dbReference type="InterPro" id="IPR046346">
    <property type="entry name" value="Aminoacid_DH-like_N_sf"/>
</dbReference>
<reference evidence="7" key="2">
    <citation type="journal article" date="2022" name="Res Sq">
        <title>Evolution of multicellular longitudinally dividing oral cavity symbionts (Neisseriaceae).</title>
        <authorList>
            <person name="Nyongesa S."/>
            <person name="Weber P."/>
            <person name="Bernet E."/>
            <person name="Pullido F."/>
            <person name="Nieckarz M."/>
            <person name="Delaby M."/>
            <person name="Nieves C."/>
            <person name="Viehboeck T."/>
            <person name="Krause N."/>
            <person name="Rivera-Millot A."/>
            <person name="Nakamura A."/>
            <person name="Vischer N."/>
            <person name="VanNieuwenhze M."/>
            <person name="Brun Y."/>
            <person name="Cava F."/>
            <person name="Bulgheresi S."/>
            <person name="Veyrier F."/>
        </authorList>
    </citation>
    <scope>NUCLEOTIDE SEQUENCE</scope>
    <source>
        <strain evidence="7">SAG 1488-6</strain>
    </source>
</reference>
<keyword evidence="8" id="KW-1185">Reference proteome</keyword>
<evidence type="ECO:0000259" key="5">
    <source>
        <dbReference type="Pfam" id="PF21076"/>
    </source>
</evidence>
<evidence type="ECO:0000256" key="1">
    <source>
        <dbReference type="ARBA" id="ARBA00023002"/>
    </source>
</evidence>
<dbReference type="SUPFAM" id="SSF53223">
    <property type="entry name" value="Aminoacid dehydrogenase-like, N-terminal domain"/>
    <property type="match status" value="1"/>
</dbReference>
<evidence type="ECO:0000313" key="7">
    <source>
        <dbReference type="EMBL" id="UOO93512.1"/>
    </source>
</evidence>
<feature type="domain" description="NAD-specific glutamate dehydrogenase C-terminal" evidence="3">
    <location>
        <begin position="1257"/>
        <end position="1586"/>
    </location>
</feature>
<dbReference type="InterPro" id="IPR049064">
    <property type="entry name" value="NAD_Glu_DH_ACT3"/>
</dbReference>
<dbReference type="InterPro" id="IPR048381">
    <property type="entry name" value="GDH_C"/>
</dbReference>
<evidence type="ECO:0000259" key="2">
    <source>
        <dbReference type="Pfam" id="PF05088"/>
    </source>
</evidence>
<dbReference type="PIRSF" id="PIRSF036761">
    <property type="entry name" value="GDH_Mll4104"/>
    <property type="match status" value="1"/>
</dbReference>
<evidence type="ECO:0000259" key="3">
    <source>
        <dbReference type="Pfam" id="PF21074"/>
    </source>
</evidence>